<evidence type="ECO:0000313" key="1">
    <source>
        <dbReference type="EMBL" id="URE13059.1"/>
    </source>
</evidence>
<keyword evidence="2" id="KW-1185">Reference proteome</keyword>
<evidence type="ECO:0000313" key="2">
    <source>
        <dbReference type="Proteomes" id="UP001055439"/>
    </source>
</evidence>
<dbReference type="AlphaFoldDB" id="A0A9E7GJA5"/>
<proteinExistence type="predicted"/>
<name>A0A9E7GJA5_9LILI</name>
<accession>A0A9E7GJA5</accession>
<protein>
    <submittedName>
        <fullName evidence="1">Uncharacterized protein</fullName>
    </submittedName>
</protein>
<dbReference type="Proteomes" id="UP001055439">
    <property type="component" value="Chromosome 6"/>
</dbReference>
<gene>
    <name evidence="1" type="ORF">MUK42_35405</name>
</gene>
<reference evidence="1" key="1">
    <citation type="submission" date="2022-05" db="EMBL/GenBank/DDBJ databases">
        <title>The Musa troglodytarum L. genome provides insights into the mechanism of non-climacteric behaviour and enrichment of carotenoids.</title>
        <authorList>
            <person name="Wang J."/>
        </authorList>
    </citation>
    <scope>NUCLEOTIDE SEQUENCE</scope>
    <source>
        <tissue evidence="1">Leaf</tissue>
    </source>
</reference>
<dbReference type="EMBL" id="CP097508">
    <property type="protein sequence ID" value="URE13059.1"/>
    <property type="molecule type" value="Genomic_DNA"/>
</dbReference>
<sequence>MSMSSWSSSPAHFGVRRILRSQPSFIELFRLNNSHQAEAFYNAPSLLQHVNHFRRSAVMRLQDPKDRSHLSCVWWQGSSSENMRAWHMGVPRSLGAAMDSLDGKRYDVGLNPRMTSGPILLCSAALSWLSPWTMFG</sequence>
<organism evidence="1 2">
    <name type="scientific">Musa troglodytarum</name>
    <name type="common">fe'i banana</name>
    <dbReference type="NCBI Taxonomy" id="320322"/>
    <lineage>
        <taxon>Eukaryota</taxon>
        <taxon>Viridiplantae</taxon>
        <taxon>Streptophyta</taxon>
        <taxon>Embryophyta</taxon>
        <taxon>Tracheophyta</taxon>
        <taxon>Spermatophyta</taxon>
        <taxon>Magnoliopsida</taxon>
        <taxon>Liliopsida</taxon>
        <taxon>Zingiberales</taxon>
        <taxon>Musaceae</taxon>
        <taxon>Musa</taxon>
    </lineage>
</organism>